<dbReference type="InterPro" id="IPR056033">
    <property type="entry name" value="DUF7614"/>
</dbReference>
<feature type="compositionally biased region" description="Polar residues" evidence="1">
    <location>
        <begin position="165"/>
        <end position="203"/>
    </location>
</feature>
<dbReference type="Pfam" id="PF24588">
    <property type="entry name" value="DUF7613"/>
    <property type="match status" value="1"/>
</dbReference>
<evidence type="ECO:0000313" key="6">
    <source>
        <dbReference type="EMBL" id="KAJ4363972.1"/>
    </source>
</evidence>
<dbReference type="InterPro" id="IPR056032">
    <property type="entry name" value="DUF7613"/>
</dbReference>
<keyword evidence="7" id="KW-1185">Reference proteome</keyword>
<comment type="caution">
    <text evidence="6">The sequence shown here is derived from an EMBL/GenBank/DDBJ whole genome shotgun (WGS) entry which is preliminary data.</text>
</comment>
<reference evidence="6" key="1">
    <citation type="submission" date="2022-10" db="EMBL/GenBank/DDBJ databases">
        <title>Tapping the CABI collections for fungal endophytes: first genome assemblies for Collariella, Neodidymelliopsis, Ascochyta clinopodiicola, Didymella pomorum, Didymosphaeria variabile, Neocosmospora piperis and Neocucurbitaria cava.</title>
        <authorList>
            <person name="Hill R."/>
        </authorList>
    </citation>
    <scope>NUCLEOTIDE SEQUENCE</scope>
    <source>
        <strain evidence="6">IMI 356814</strain>
    </source>
</reference>
<proteinExistence type="predicted"/>
<evidence type="ECO:0000259" key="4">
    <source>
        <dbReference type="Pfam" id="PF24588"/>
    </source>
</evidence>
<feature type="domain" description="DUF7614" evidence="5">
    <location>
        <begin position="1208"/>
        <end position="1352"/>
    </location>
</feature>
<accession>A0A9W8XZR8</accession>
<gene>
    <name evidence="6" type="ORF">N0V83_009426</name>
</gene>
<dbReference type="InterPro" id="IPR056031">
    <property type="entry name" value="DUF7612"/>
</dbReference>
<feature type="compositionally biased region" description="Polar residues" evidence="1">
    <location>
        <begin position="473"/>
        <end position="494"/>
    </location>
</feature>
<dbReference type="Proteomes" id="UP001140560">
    <property type="component" value="Unassembled WGS sequence"/>
</dbReference>
<feature type="domain" description="DUF7613" evidence="4">
    <location>
        <begin position="1046"/>
        <end position="1202"/>
    </location>
</feature>
<feature type="region of interest" description="Disordered" evidence="1">
    <location>
        <begin position="1"/>
        <end position="47"/>
    </location>
</feature>
<feature type="compositionally biased region" description="Basic and acidic residues" evidence="1">
    <location>
        <begin position="258"/>
        <end position="273"/>
    </location>
</feature>
<dbReference type="OrthoDB" id="4356615at2759"/>
<evidence type="ECO:0000259" key="3">
    <source>
        <dbReference type="Pfam" id="PF24587"/>
    </source>
</evidence>
<dbReference type="Pfam" id="PF24589">
    <property type="entry name" value="DUF7614"/>
    <property type="match status" value="1"/>
</dbReference>
<feature type="compositionally biased region" description="Basic and acidic residues" evidence="1">
    <location>
        <begin position="371"/>
        <end position="394"/>
    </location>
</feature>
<feature type="compositionally biased region" description="Low complexity" evidence="1">
    <location>
        <begin position="409"/>
        <end position="418"/>
    </location>
</feature>
<evidence type="ECO:0000259" key="2">
    <source>
        <dbReference type="Pfam" id="PF24586"/>
    </source>
</evidence>
<dbReference type="EMBL" id="JAPEUY010000018">
    <property type="protein sequence ID" value="KAJ4363972.1"/>
    <property type="molecule type" value="Genomic_DNA"/>
</dbReference>
<dbReference type="Pfam" id="PF24587">
    <property type="entry name" value="DUF7612"/>
    <property type="match status" value="1"/>
</dbReference>
<sequence length="1366" mass="151782">MVDAREAASKLFSKSRWRTKVAPSEYEPPPPKEPKEPKEPKIKPGKSFQLNEDVSDFLKPSTDKAQQQKAAAAAFLASANRPRIDVARAQRWPGAQDIINSAAAGGRSPGPGGLKTGTRKKGLSVSFVRTVPDIIGHGGDECEDVVLDVSRRKKSSSVSDADRLQLQQPQDDMNLGTRTNGIGRTSSQTEQRNSLTRTLTSHGEMSPPLGQKLQMGQINNYANPPPPPPQRMGPMGLGERPRALARAPTGFDNQLDPSGRRPSHDSAYSHDSDASPVMTKKAPNLEPTIQEEDNFRPKPLKRTQTGFHDPESSENAQAPAIPAVPRLPELQMLHQEDDSPLDGKAMLADRFLESEPTEPDSFAARVKHKMRADEGRALHEAARRAASGERRDSDSSSMQSADPFQVGTPPSSFQSPPARRSPPQAPLADPSRGSPLRTLDPDDPHRSRAHASSPGRRPLPPGTYPLDTEARPPSNSSPQYTVPSANSQTRASPTKRSEPFSAVSIQRTPSSVEKTPFSAVSQSSIQPTPPQYENGTNYFSPSQTQPPLHVHNPPMSAVSPGSQLPMRTRPDAGAKPPQALGRSDTKMQSDSAYKDFADRVIHMKGIFQLTAQLGGSLYDHSPTQWLRVATWWFLRGRAGMESLIRSRPRSAEEQPERLAQPHVDLAKVLWIITEVLPNHPGLQKYGLQGPDAQAELARQAGDAASAEAYEIQSAIIHYMKLLVGSMKKHQSMPPTQALIQGQDQSIWEEYPTFSADVASVLVAGLPSKATHSAAPRQYSLSQYIPLADTKGEFCYFRMFAKVSLATDDPHTDRVAMPAVISVLRSKEEYQVKLAICSQNNLINIMVANAENGPTWKDVNWKKQSQQISVQLRHGFTLSMQLTEGDWRSLWSIVDHTNRVETDLRERRDERFACKLYLREACYKDPANPSAFPPERVPGCKLMVFQRIDRSSEGTGKRKLHRGYRMVLVTAQHYKQVSLVNHELGTKQEPMNFEYVTEADQAPAMRLHFREEAADKKPRICTVHLVFREAKDRNHLFGTFTSMNIAEGEMTFAQVPLKAFHIESADQAEGFSQQGSRIFDKLQWQEAKVMNQDPEAAGLESAPTVMSESLRIVCRHTAGIVADRLNLGPGELLVRLPIDGSAELTLLREAQQDMAVAIDGSRTDRDVPEALAELLKTLTTASTIRRLTFNSFKDLHDFQLAVTGFDVRFDGIASTFSISRRRMVVPIYKQWTANTIRLQIVEQDNIIQLLAFFEDFSHADAMNFQLRTMDVFEKTDKGGKFGLKLVDAKFALPVEERRGEGKMQKEAGRLTGWSGVKRRFVCLDEIEYPGEHDDILIQFDAAETRDRFAAALPAATMERKFTVRRKI</sequence>
<dbReference type="Pfam" id="PF24586">
    <property type="entry name" value="DUF7611"/>
    <property type="match status" value="1"/>
</dbReference>
<evidence type="ECO:0000256" key="1">
    <source>
        <dbReference type="SAM" id="MobiDB-lite"/>
    </source>
</evidence>
<feature type="domain" description="DUF7611" evidence="2">
    <location>
        <begin position="750"/>
        <end position="903"/>
    </location>
</feature>
<feature type="compositionally biased region" description="Basic and acidic residues" evidence="1">
    <location>
        <begin position="30"/>
        <end position="42"/>
    </location>
</feature>
<feature type="compositionally biased region" description="Polar residues" evidence="1">
    <location>
        <begin position="503"/>
        <end position="546"/>
    </location>
</feature>
<evidence type="ECO:0000313" key="7">
    <source>
        <dbReference type="Proteomes" id="UP001140560"/>
    </source>
</evidence>
<name>A0A9W8XZR8_9PLEO</name>
<evidence type="ECO:0000259" key="5">
    <source>
        <dbReference type="Pfam" id="PF24589"/>
    </source>
</evidence>
<dbReference type="InterPro" id="IPR056030">
    <property type="entry name" value="DUF7611"/>
</dbReference>
<feature type="domain" description="DUF7612" evidence="3">
    <location>
        <begin position="906"/>
        <end position="1042"/>
    </location>
</feature>
<feature type="region of interest" description="Disordered" evidence="1">
    <location>
        <begin position="150"/>
        <end position="589"/>
    </location>
</feature>
<feature type="region of interest" description="Disordered" evidence="1">
    <location>
        <begin position="99"/>
        <end position="119"/>
    </location>
</feature>
<organism evidence="6 7">
    <name type="scientific">Neocucurbitaria cava</name>
    <dbReference type="NCBI Taxonomy" id="798079"/>
    <lineage>
        <taxon>Eukaryota</taxon>
        <taxon>Fungi</taxon>
        <taxon>Dikarya</taxon>
        <taxon>Ascomycota</taxon>
        <taxon>Pezizomycotina</taxon>
        <taxon>Dothideomycetes</taxon>
        <taxon>Pleosporomycetidae</taxon>
        <taxon>Pleosporales</taxon>
        <taxon>Pleosporineae</taxon>
        <taxon>Cucurbitariaceae</taxon>
        <taxon>Neocucurbitaria</taxon>
    </lineage>
</organism>
<protein>
    <submittedName>
        <fullName evidence="6">Uncharacterized protein</fullName>
    </submittedName>
</protein>